<keyword evidence="4" id="KW-0255">Endonuclease</keyword>
<gene>
    <name evidence="4" type="ORF">KV396_11220</name>
</gene>
<protein>
    <submittedName>
        <fullName evidence="4">HNH endonuclease</fullName>
    </submittedName>
</protein>
<name>A0ABY4IQD7_9MICO</name>
<organism evidence="4 5">
    <name type="scientific">Microbacterium galbinum</name>
    <dbReference type="NCBI Taxonomy" id="2851646"/>
    <lineage>
        <taxon>Bacteria</taxon>
        <taxon>Bacillati</taxon>
        <taxon>Actinomycetota</taxon>
        <taxon>Actinomycetes</taxon>
        <taxon>Micrococcales</taxon>
        <taxon>Microbacteriaceae</taxon>
        <taxon>Microbacterium</taxon>
    </lineage>
</organism>
<evidence type="ECO:0000313" key="4">
    <source>
        <dbReference type="EMBL" id="UPL15017.1"/>
    </source>
</evidence>
<keyword evidence="5" id="KW-1185">Reference proteome</keyword>
<dbReference type="GO" id="GO:0004519">
    <property type="term" value="F:endonuclease activity"/>
    <property type="evidence" value="ECO:0007669"/>
    <property type="project" value="UniProtKB-KW"/>
</dbReference>
<keyword evidence="4" id="KW-0378">Hydrolase</keyword>
<dbReference type="Proteomes" id="UP000831963">
    <property type="component" value="Chromosome"/>
</dbReference>
<dbReference type="Gene3D" id="1.10.30.50">
    <property type="match status" value="1"/>
</dbReference>
<dbReference type="Pfam" id="PF02720">
    <property type="entry name" value="DUF222"/>
    <property type="match status" value="2"/>
</dbReference>
<feature type="compositionally biased region" description="Low complexity" evidence="2">
    <location>
        <begin position="540"/>
        <end position="568"/>
    </location>
</feature>
<evidence type="ECO:0000256" key="1">
    <source>
        <dbReference type="ARBA" id="ARBA00023450"/>
    </source>
</evidence>
<evidence type="ECO:0000259" key="3">
    <source>
        <dbReference type="SMART" id="SM00507"/>
    </source>
</evidence>
<feature type="region of interest" description="Disordered" evidence="2">
    <location>
        <begin position="521"/>
        <end position="568"/>
    </location>
</feature>
<dbReference type="EMBL" id="CP078077">
    <property type="protein sequence ID" value="UPL15017.1"/>
    <property type="molecule type" value="Genomic_DNA"/>
</dbReference>
<keyword evidence="4" id="KW-0540">Nuclease</keyword>
<dbReference type="InterPro" id="IPR002711">
    <property type="entry name" value="HNH"/>
</dbReference>
<sequence length="579" mass="61388">MNSTAEFLDRVAADLAAVLRADALAGLSDAEKMQVLRAAGEVARLVDAVVVETVGSVDQRPAGSGELAFCGRFGCRTMNELVQRVLRTDAAGAARVVKAGKIVRRDLDFSSGALLPARWPAMREALLDGAVGVAGLLAATGPVEQAGPRIGAADRLRADVELAEYARGLIAVDGAGTSDADGNADAERRLEAGPPATPEDLKLLSRVIVTYLDPDGAEPAEERAMRARGIVLGRVKDGVIPIRGSLLPETAGQLRRIWDAYLNPKVDGPPIPEAPQATTETVSGVRFGPATDEARLDTDEHALNGETHGPLDDTLRPLDDRVFPYDDSLRPLDGAVFPSDGVLPSGDPGGMLDGRSRAQKQHDALAAALGIAARHGDMPSLGGAAPTLVVSVTAEDYASGRGWAHVDGIDTPVSLATARHTACGGSIQRVTSDPTGRIIGIDSTDRVFTAHQRRAITLRDRECLIPGCHVPAAWCEIHHVTEHSRGGPTSTDNGVTLCWHHHRTLDTSGWEIRMQKGTPHIRGPAWWDPHQKWRTPRPVPRTTTAASATVATETETETASSTATSRAPAIHRTRIPIRA</sequence>
<proteinExistence type="inferred from homology"/>
<evidence type="ECO:0000256" key="2">
    <source>
        <dbReference type="SAM" id="MobiDB-lite"/>
    </source>
</evidence>
<dbReference type="CDD" id="cd00085">
    <property type="entry name" value="HNHc"/>
    <property type="match status" value="1"/>
</dbReference>
<dbReference type="RefSeq" id="WP_247955768.1">
    <property type="nucleotide sequence ID" value="NZ_CP078077.1"/>
</dbReference>
<evidence type="ECO:0000313" key="5">
    <source>
        <dbReference type="Proteomes" id="UP000831963"/>
    </source>
</evidence>
<dbReference type="SMART" id="SM00507">
    <property type="entry name" value="HNHc"/>
    <property type="match status" value="1"/>
</dbReference>
<dbReference type="Pfam" id="PF01844">
    <property type="entry name" value="HNH"/>
    <property type="match status" value="1"/>
</dbReference>
<feature type="domain" description="HNH nuclease" evidence="3">
    <location>
        <begin position="451"/>
        <end position="503"/>
    </location>
</feature>
<comment type="similarity">
    <text evidence="1">Belongs to the Rv1128c/1148c/1588c/1702c/1945/3466 family.</text>
</comment>
<dbReference type="InterPro" id="IPR003615">
    <property type="entry name" value="HNH_nuc"/>
</dbReference>
<reference evidence="4 5" key="1">
    <citation type="submission" date="2021-06" db="EMBL/GenBank/DDBJ databases">
        <title>Genome-based taxonomic framework of Microbacterium strains isolated from marine environment, the description of four new species and reclassification of four preexisting species.</title>
        <authorList>
            <person name="Lee S.D."/>
            <person name="Kim S.-M."/>
            <person name="Byeon Y.-S."/>
            <person name="Yang H.L."/>
            <person name="Kim I.S."/>
        </authorList>
    </citation>
    <scope>NUCLEOTIDE SEQUENCE [LARGE SCALE GENOMIC DNA]</scope>
    <source>
        <strain evidence="4 5">SSW1-36</strain>
    </source>
</reference>
<accession>A0ABY4IQD7</accession>
<dbReference type="InterPro" id="IPR003870">
    <property type="entry name" value="DUF222"/>
</dbReference>